<name>A0A8S1NH81_9CILI</name>
<keyword evidence="4" id="KW-0539">Nucleus</keyword>
<dbReference type="EMBL" id="CAJJDN010000058">
    <property type="protein sequence ID" value="CAD8092098.1"/>
    <property type="molecule type" value="Genomic_DNA"/>
</dbReference>
<evidence type="ECO:0000256" key="2">
    <source>
        <dbReference type="ARBA" id="ARBA00010727"/>
    </source>
</evidence>
<evidence type="ECO:0000313" key="7">
    <source>
        <dbReference type="Proteomes" id="UP000692954"/>
    </source>
</evidence>
<evidence type="ECO:0000256" key="5">
    <source>
        <dbReference type="ARBA" id="ARBA00023306"/>
    </source>
</evidence>
<dbReference type="PANTHER" id="PTHR10507:SF0">
    <property type="entry name" value="CELL DIVISION CONTROL PROTEIN 45 HOMOLOG"/>
    <property type="match status" value="1"/>
</dbReference>
<comment type="subcellular location">
    <subcellularLocation>
        <location evidence="1">Nucleus</location>
    </subcellularLocation>
</comment>
<keyword evidence="5" id="KW-0131">Cell cycle</keyword>
<dbReference type="Proteomes" id="UP000692954">
    <property type="component" value="Unassembled WGS sequence"/>
</dbReference>
<dbReference type="GO" id="GO:0003688">
    <property type="term" value="F:DNA replication origin binding"/>
    <property type="evidence" value="ECO:0007669"/>
    <property type="project" value="TreeGrafter"/>
</dbReference>
<organism evidence="6 7">
    <name type="scientific">Paramecium sonneborni</name>
    <dbReference type="NCBI Taxonomy" id="65129"/>
    <lineage>
        <taxon>Eukaryota</taxon>
        <taxon>Sar</taxon>
        <taxon>Alveolata</taxon>
        <taxon>Ciliophora</taxon>
        <taxon>Intramacronucleata</taxon>
        <taxon>Oligohymenophorea</taxon>
        <taxon>Peniculida</taxon>
        <taxon>Parameciidae</taxon>
        <taxon>Paramecium</taxon>
    </lineage>
</organism>
<keyword evidence="3" id="KW-0235">DNA replication</keyword>
<evidence type="ECO:0000256" key="1">
    <source>
        <dbReference type="ARBA" id="ARBA00004123"/>
    </source>
</evidence>
<comment type="caution">
    <text evidence="6">The sequence shown here is derived from an EMBL/GenBank/DDBJ whole genome shotgun (WGS) entry which is preliminary data.</text>
</comment>
<protein>
    <submittedName>
        <fullName evidence="6">Uncharacterized protein</fullName>
    </submittedName>
</protein>
<keyword evidence="7" id="KW-1185">Reference proteome</keyword>
<sequence length="129" mass="15154">MYLLKIIIYKQRFPPFDQNPLKQYEGMLQKNLKKERIRKTSVSIIVSQDVNAICALRILTFFLNRENLQFQMIPVSGYSEMTEVIQKCGNMQKSIILLNCGNVYDMSEFVKGDIKFFYLTVINQLIIIM</sequence>
<dbReference type="GO" id="GO:0006270">
    <property type="term" value="P:DNA replication initiation"/>
    <property type="evidence" value="ECO:0007669"/>
    <property type="project" value="InterPro"/>
</dbReference>
<proteinExistence type="inferred from homology"/>
<dbReference type="InterPro" id="IPR003874">
    <property type="entry name" value="CDC45"/>
</dbReference>
<comment type="similarity">
    <text evidence="2">Belongs to the CDC45 family.</text>
</comment>
<dbReference type="GO" id="GO:0000727">
    <property type="term" value="P:double-strand break repair via break-induced replication"/>
    <property type="evidence" value="ECO:0007669"/>
    <property type="project" value="TreeGrafter"/>
</dbReference>
<dbReference type="GO" id="GO:1902977">
    <property type="term" value="P:mitotic DNA replication preinitiation complex assembly"/>
    <property type="evidence" value="ECO:0007669"/>
    <property type="project" value="TreeGrafter"/>
</dbReference>
<reference evidence="6" key="1">
    <citation type="submission" date="2021-01" db="EMBL/GenBank/DDBJ databases">
        <authorList>
            <consortium name="Genoscope - CEA"/>
            <person name="William W."/>
        </authorList>
    </citation>
    <scope>NUCLEOTIDE SEQUENCE</scope>
</reference>
<dbReference type="OrthoDB" id="10258882at2759"/>
<dbReference type="GO" id="GO:0003682">
    <property type="term" value="F:chromatin binding"/>
    <property type="evidence" value="ECO:0007669"/>
    <property type="project" value="TreeGrafter"/>
</dbReference>
<accession>A0A8S1NH81</accession>
<dbReference type="GO" id="GO:0003697">
    <property type="term" value="F:single-stranded DNA binding"/>
    <property type="evidence" value="ECO:0007669"/>
    <property type="project" value="TreeGrafter"/>
</dbReference>
<dbReference type="Pfam" id="PF02724">
    <property type="entry name" value="CDC45"/>
    <property type="match status" value="1"/>
</dbReference>
<dbReference type="GO" id="GO:0031261">
    <property type="term" value="C:DNA replication preinitiation complex"/>
    <property type="evidence" value="ECO:0007669"/>
    <property type="project" value="TreeGrafter"/>
</dbReference>
<dbReference type="PANTHER" id="PTHR10507">
    <property type="entry name" value="CDC45-RELATED PROTEIN"/>
    <property type="match status" value="1"/>
</dbReference>
<gene>
    <name evidence="6" type="ORF">PSON_ATCC_30995.1.T0580218</name>
</gene>
<evidence type="ECO:0000256" key="3">
    <source>
        <dbReference type="ARBA" id="ARBA00022705"/>
    </source>
</evidence>
<evidence type="ECO:0000256" key="4">
    <source>
        <dbReference type="ARBA" id="ARBA00023242"/>
    </source>
</evidence>
<evidence type="ECO:0000313" key="6">
    <source>
        <dbReference type="EMBL" id="CAD8092098.1"/>
    </source>
</evidence>
<dbReference type="AlphaFoldDB" id="A0A8S1NH81"/>